<reference evidence="4" key="1">
    <citation type="submission" date="2022-07" db="EMBL/GenBank/DDBJ databases">
        <title>Genome Sequence of Xylaria arbuscula.</title>
        <authorList>
            <person name="Buettner E."/>
        </authorList>
    </citation>
    <scope>NUCLEOTIDE SEQUENCE</scope>
    <source>
        <strain evidence="4">VT107</strain>
    </source>
</reference>
<organism evidence="4 5">
    <name type="scientific">Xylaria arbuscula</name>
    <dbReference type="NCBI Taxonomy" id="114810"/>
    <lineage>
        <taxon>Eukaryota</taxon>
        <taxon>Fungi</taxon>
        <taxon>Dikarya</taxon>
        <taxon>Ascomycota</taxon>
        <taxon>Pezizomycotina</taxon>
        <taxon>Sordariomycetes</taxon>
        <taxon>Xylariomycetidae</taxon>
        <taxon>Xylariales</taxon>
        <taxon>Xylariaceae</taxon>
        <taxon>Xylaria</taxon>
    </lineage>
</organism>
<dbReference type="InterPro" id="IPR036864">
    <property type="entry name" value="Zn2-C6_fun-type_DNA-bd_sf"/>
</dbReference>
<feature type="domain" description="Zn(2)-C6 fungal-type" evidence="3">
    <location>
        <begin position="19"/>
        <end position="49"/>
    </location>
</feature>
<evidence type="ECO:0000259" key="3">
    <source>
        <dbReference type="PROSITE" id="PS50048"/>
    </source>
</evidence>
<dbReference type="PANTHER" id="PTHR47657">
    <property type="entry name" value="STEROL REGULATORY ELEMENT-BINDING PROTEIN ECM22"/>
    <property type="match status" value="1"/>
</dbReference>
<comment type="caution">
    <text evidence="4">The sequence shown here is derived from an EMBL/GenBank/DDBJ whole genome shotgun (WGS) entry which is preliminary data.</text>
</comment>
<name>A0A9W8N555_9PEZI</name>
<sequence length="644" mass="71729">MAGPGGGPPRRSHTKSRHGCANCKRRHIRCDENFPQCRNCTKHKVRCPYNDRPDLANERAVTPDQPDLMWTPETQVAIAEWQATGRFPFPSFRSDTPDPQFYTVAELRLIYYLASIYEDMEAIGANNFTLWTHVIPTMIAIGTKQRYVMNALLAFSADKIAFETGCPLVGNIAYEHRGNAINGLREAISNFSSENSNAVLAASLVLSWQGTDWKGWTHIMQGTASIINSIEQEDFINESSIFAFAYPFLQTDRKPPQPADVEAVFKCTVQHLGKVETYVKQNKGDTGLVQQLMSYVRGARKVTQIGAPESQFDRLRTLRNWLFWLPIDCLRQNTTSPSALVVIAHYYAAAITIDRLFRDIGPAFYGTQAIGPIAAIARHLESIHAMGSLDEDMQTPRALMQFPLETMQDFRLQLGFNEELPTQFFQQVDSPDRYTFGHATPPPTTYIYGVNNPDFCWSQEELPSMLAPEPECGHGVTPLITSSPYHNAQYLNIPSPSYGGYSPASSTFGEGSIVYSDNEDFNSFDPTMSPGGPSGFGVRNNRSRHAHSSSHASLDIAQLPFYQNDAANSSMWSQSHYDNTPSPFLEAHQWSAPGFSETTTPLSGSAPSPIFMPSPQFMHHRHTSSVSSAPICFKREDSLGDESC</sequence>
<dbReference type="Gene3D" id="4.10.240.10">
    <property type="entry name" value="Zn(2)-C6 fungal-type DNA-binding domain"/>
    <property type="match status" value="1"/>
</dbReference>
<dbReference type="InterPro" id="IPR001138">
    <property type="entry name" value="Zn2Cys6_DnaBD"/>
</dbReference>
<dbReference type="SUPFAM" id="SSF57701">
    <property type="entry name" value="Zn2/Cys6 DNA-binding domain"/>
    <property type="match status" value="1"/>
</dbReference>
<dbReference type="PANTHER" id="PTHR47657:SF12">
    <property type="entry name" value="ZN(II)2CYS6 TRANSCRIPTION FACTOR (EUROFUNG)"/>
    <property type="match status" value="1"/>
</dbReference>
<dbReference type="GO" id="GO:0000981">
    <property type="term" value="F:DNA-binding transcription factor activity, RNA polymerase II-specific"/>
    <property type="evidence" value="ECO:0007669"/>
    <property type="project" value="InterPro"/>
</dbReference>
<dbReference type="PROSITE" id="PS50048">
    <property type="entry name" value="ZN2_CY6_FUNGAL_2"/>
    <property type="match status" value="1"/>
</dbReference>
<dbReference type="SMART" id="SM00066">
    <property type="entry name" value="GAL4"/>
    <property type="match status" value="1"/>
</dbReference>
<dbReference type="InterPro" id="IPR052400">
    <property type="entry name" value="Zn2-C6_fungal_TF"/>
</dbReference>
<evidence type="ECO:0000313" key="4">
    <source>
        <dbReference type="EMBL" id="KAJ3555908.1"/>
    </source>
</evidence>
<dbReference type="VEuPathDB" id="FungiDB:F4678DRAFT_468451"/>
<dbReference type="GO" id="GO:0008270">
    <property type="term" value="F:zinc ion binding"/>
    <property type="evidence" value="ECO:0007669"/>
    <property type="project" value="InterPro"/>
</dbReference>
<proteinExistence type="predicted"/>
<dbReference type="Pfam" id="PF00172">
    <property type="entry name" value="Zn_clus"/>
    <property type="match status" value="1"/>
</dbReference>
<dbReference type="AlphaFoldDB" id="A0A9W8N555"/>
<feature type="region of interest" description="Disordered" evidence="2">
    <location>
        <begin position="523"/>
        <end position="551"/>
    </location>
</feature>
<evidence type="ECO:0000256" key="2">
    <source>
        <dbReference type="SAM" id="MobiDB-lite"/>
    </source>
</evidence>
<keyword evidence="1" id="KW-0539">Nucleus</keyword>
<dbReference type="CDD" id="cd00067">
    <property type="entry name" value="GAL4"/>
    <property type="match status" value="1"/>
</dbReference>
<keyword evidence="5" id="KW-1185">Reference proteome</keyword>
<dbReference type="Proteomes" id="UP001148614">
    <property type="component" value="Unassembled WGS sequence"/>
</dbReference>
<gene>
    <name evidence="4" type="ORF">NPX13_g10256</name>
</gene>
<dbReference type="PROSITE" id="PS00463">
    <property type="entry name" value="ZN2_CY6_FUNGAL_1"/>
    <property type="match status" value="1"/>
</dbReference>
<evidence type="ECO:0000313" key="5">
    <source>
        <dbReference type="Proteomes" id="UP001148614"/>
    </source>
</evidence>
<protein>
    <recommendedName>
        <fullName evidence="3">Zn(2)-C6 fungal-type domain-containing protein</fullName>
    </recommendedName>
</protein>
<accession>A0A9W8N555</accession>
<evidence type="ECO:0000256" key="1">
    <source>
        <dbReference type="ARBA" id="ARBA00023242"/>
    </source>
</evidence>
<dbReference type="EMBL" id="JANPWZ010002818">
    <property type="protein sequence ID" value="KAJ3555908.1"/>
    <property type="molecule type" value="Genomic_DNA"/>
</dbReference>